<sequence length="68" mass="8107">MLLITALDNATMLFFIFKYGIFDPIKTDDSVNVLFYTKFTLNYHCVSHKTNRIFLLSDKRRRKTRICP</sequence>
<organism evidence="1 2">
    <name type="scientific">Neisseria gonorrhoeae</name>
    <dbReference type="NCBI Taxonomy" id="485"/>
    <lineage>
        <taxon>Bacteria</taxon>
        <taxon>Pseudomonadati</taxon>
        <taxon>Pseudomonadota</taxon>
        <taxon>Betaproteobacteria</taxon>
        <taxon>Neisseriales</taxon>
        <taxon>Neisseriaceae</taxon>
        <taxon>Neisseria</taxon>
    </lineage>
</organism>
<proteinExistence type="predicted"/>
<reference evidence="1 2" key="1">
    <citation type="submission" date="2016-09" db="EMBL/GenBank/DDBJ databases">
        <authorList>
            <person name="Kumanski S."/>
            <person name="Beatrice B."/>
        </authorList>
    </citation>
    <scope>NUCLEOTIDE SEQUENCE [LARGE SCALE GENOMIC DNA]</scope>
    <source>
        <strain evidence="1">Mankind</strain>
    </source>
</reference>
<evidence type="ECO:0000313" key="1">
    <source>
        <dbReference type="EMBL" id="SCW17338.1"/>
    </source>
</evidence>
<dbReference type="Proteomes" id="UP000182484">
    <property type="component" value="Unassembled WGS sequence"/>
</dbReference>
<accession>A0AB74EUY2</accession>
<gene>
    <name evidence="1" type="ORF">ESCNG_80038</name>
</gene>
<protein>
    <submittedName>
        <fullName evidence="1">Uncharacterized protein</fullName>
    </submittedName>
</protein>
<comment type="caution">
    <text evidence="1">The sequence shown here is derived from an EMBL/GenBank/DDBJ whole genome shotgun (WGS) entry which is preliminary data.</text>
</comment>
<evidence type="ECO:0000313" key="2">
    <source>
        <dbReference type="Proteomes" id="UP000182484"/>
    </source>
</evidence>
<dbReference type="AlphaFoldDB" id="A0AB74EUY2"/>
<dbReference type="EMBL" id="FMTB01000078">
    <property type="protein sequence ID" value="SCW17338.1"/>
    <property type="molecule type" value="Genomic_DNA"/>
</dbReference>
<name>A0AB74EUY2_NEIGO</name>